<dbReference type="Gene3D" id="3.40.50.1000">
    <property type="entry name" value="HAD superfamily/HAD-like"/>
    <property type="match status" value="1"/>
</dbReference>
<protein>
    <submittedName>
        <fullName evidence="1">Uncharacterized protein</fullName>
    </submittedName>
</protein>
<dbReference type="EMBL" id="KQ947406">
    <property type="protein sequence ID" value="KUJ22385.1"/>
    <property type="molecule type" value="Genomic_DNA"/>
</dbReference>
<name>A0A194XQ48_MOLSC</name>
<dbReference type="OrthoDB" id="10255128at2759"/>
<dbReference type="GeneID" id="28823818"/>
<keyword evidence="2" id="KW-1185">Reference proteome</keyword>
<dbReference type="FunCoup" id="A0A194XQ48">
    <property type="interactions" value="18"/>
</dbReference>
<proteinExistence type="predicted"/>
<dbReference type="InterPro" id="IPR036412">
    <property type="entry name" value="HAD-like_sf"/>
</dbReference>
<dbReference type="SUPFAM" id="SSF56784">
    <property type="entry name" value="HAD-like"/>
    <property type="match status" value="1"/>
</dbReference>
<dbReference type="PANTHER" id="PTHR28181:SF1">
    <property type="entry name" value="COLD TOLERANCE PROTEIN 1"/>
    <property type="match status" value="1"/>
</dbReference>
<dbReference type="InterPro" id="IPR023214">
    <property type="entry name" value="HAD_sf"/>
</dbReference>
<dbReference type="CDD" id="cd01427">
    <property type="entry name" value="HAD_like"/>
    <property type="match status" value="1"/>
</dbReference>
<dbReference type="InterPro" id="IPR050849">
    <property type="entry name" value="HAD-like_hydrolase_phosphatase"/>
</dbReference>
<dbReference type="PANTHER" id="PTHR28181">
    <property type="entry name" value="UPF0655 PROTEIN YCR015C"/>
    <property type="match status" value="1"/>
</dbReference>
<dbReference type="STRING" id="149040.A0A194XQ48"/>
<dbReference type="AlphaFoldDB" id="A0A194XQ48"/>
<evidence type="ECO:0000313" key="2">
    <source>
        <dbReference type="Proteomes" id="UP000070700"/>
    </source>
</evidence>
<evidence type="ECO:0000313" key="1">
    <source>
        <dbReference type="EMBL" id="KUJ22385.1"/>
    </source>
</evidence>
<dbReference type="Proteomes" id="UP000070700">
    <property type="component" value="Unassembled WGS sequence"/>
</dbReference>
<accession>A0A194XQ48</accession>
<gene>
    <name evidence="1" type="ORF">LY89DRAFT_680520</name>
</gene>
<dbReference type="RefSeq" id="XP_018076740.1">
    <property type="nucleotide sequence ID" value="XM_018214092.1"/>
</dbReference>
<dbReference type="KEGG" id="psco:LY89DRAFT_680520"/>
<reference evidence="1 2" key="1">
    <citation type="submission" date="2015-10" db="EMBL/GenBank/DDBJ databases">
        <title>Full genome of DAOMC 229536 Phialocephala scopiformis, a fungal endophyte of spruce producing the potent anti-insectan compound rugulosin.</title>
        <authorList>
            <consortium name="DOE Joint Genome Institute"/>
            <person name="Walker A.K."/>
            <person name="Frasz S.L."/>
            <person name="Seifert K.A."/>
            <person name="Miller J.D."/>
            <person name="Mondo S.J."/>
            <person name="Labutti K."/>
            <person name="Lipzen A."/>
            <person name="Dockter R."/>
            <person name="Kennedy M."/>
            <person name="Grigoriev I.V."/>
            <person name="Spatafora J.W."/>
        </authorList>
    </citation>
    <scope>NUCLEOTIDE SEQUENCE [LARGE SCALE GENOMIC DNA]</scope>
    <source>
        <strain evidence="1 2">CBS 120377</strain>
    </source>
</reference>
<organism evidence="1 2">
    <name type="scientific">Mollisia scopiformis</name>
    <name type="common">Conifer needle endophyte fungus</name>
    <name type="synonym">Phialocephala scopiformis</name>
    <dbReference type="NCBI Taxonomy" id="149040"/>
    <lineage>
        <taxon>Eukaryota</taxon>
        <taxon>Fungi</taxon>
        <taxon>Dikarya</taxon>
        <taxon>Ascomycota</taxon>
        <taxon>Pezizomycotina</taxon>
        <taxon>Leotiomycetes</taxon>
        <taxon>Helotiales</taxon>
        <taxon>Mollisiaceae</taxon>
        <taxon>Mollisia</taxon>
    </lineage>
</organism>
<dbReference type="InParanoid" id="A0A194XQ48"/>
<sequence length="303" mass="33732">MYRGSSERIAVILDFDGTITTKDTISTLANIGLSSQKDQGIELSRAWASILSKYSEDYSNHIKAYRPVKEERSTLEEELKYYRSLREIELKSFARVSNSGLFKGIEDWEKHGHDAVKEGQVIVRKGFQEFVTSLADCGIVWGVVSVNFSSDFIRGVLKATVGDKKAKVSILANSILSGGFIVGLEIEERASRPVMATSGAKFSATKRLLYTWGISSEQEQQTLLYIGDSGTDIECLTANGVTGVVMSDDGQSDLMKRLKQIGIYVGNIQIDQGNQEQMYWARDFDEIVGSPVFKQLTQIHQKE</sequence>